<evidence type="ECO:0000259" key="4">
    <source>
        <dbReference type="PROSITE" id="PS01124"/>
    </source>
</evidence>
<evidence type="ECO:0000313" key="6">
    <source>
        <dbReference type="Proteomes" id="UP000276295"/>
    </source>
</evidence>
<dbReference type="InterPro" id="IPR009057">
    <property type="entry name" value="Homeodomain-like_sf"/>
</dbReference>
<evidence type="ECO:0000256" key="3">
    <source>
        <dbReference type="ARBA" id="ARBA00023163"/>
    </source>
</evidence>
<organism evidence="5 6">
    <name type="scientific">Buttiauxella izardii</name>
    <dbReference type="NCBI Taxonomy" id="82991"/>
    <lineage>
        <taxon>Bacteria</taxon>
        <taxon>Pseudomonadati</taxon>
        <taxon>Pseudomonadota</taxon>
        <taxon>Gammaproteobacteria</taxon>
        <taxon>Enterobacterales</taxon>
        <taxon>Enterobacteriaceae</taxon>
        <taxon>Buttiauxella</taxon>
    </lineage>
</organism>
<feature type="domain" description="HTH araC/xylS-type" evidence="4">
    <location>
        <begin position="185"/>
        <end position="283"/>
    </location>
</feature>
<accession>A0A3A5JSI7</accession>
<dbReference type="RefSeq" id="WP_120064274.1">
    <property type="nucleotide sequence ID" value="NZ_QZWH01000014.1"/>
</dbReference>
<dbReference type="PANTHER" id="PTHR43280:SF10">
    <property type="entry name" value="REGULATORY PROTEIN POCR"/>
    <property type="match status" value="1"/>
</dbReference>
<dbReference type="Pfam" id="PF12833">
    <property type="entry name" value="HTH_18"/>
    <property type="match status" value="1"/>
</dbReference>
<name>A0A3A5JSI7_9ENTR</name>
<keyword evidence="1" id="KW-0805">Transcription regulation</keyword>
<dbReference type="SUPFAM" id="SSF46689">
    <property type="entry name" value="Homeodomain-like"/>
    <property type="match status" value="1"/>
</dbReference>
<dbReference type="InterPro" id="IPR018062">
    <property type="entry name" value="HTH_AraC-typ_CS"/>
</dbReference>
<dbReference type="SMART" id="SM00342">
    <property type="entry name" value="HTH_ARAC"/>
    <property type="match status" value="1"/>
</dbReference>
<keyword evidence="3" id="KW-0804">Transcription</keyword>
<comment type="caution">
    <text evidence="5">The sequence shown here is derived from an EMBL/GenBank/DDBJ whole genome shotgun (WGS) entry which is preliminary data.</text>
</comment>
<dbReference type="EMBL" id="QZWH01000014">
    <property type="protein sequence ID" value="RJT23917.1"/>
    <property type="molecule type" value="Genomic_DNA"/>
</dbReference>
<dbReference type="PANTHER" id="PTHR43280">
    <property type="entry name" value="ARAC-FAMILY TRANSCRIPTIONAL REGULATOR"/>
    <property type="match status" value="1"/>
</dbReference>
<dbReference type="Gene3D" id="1.10.10.60">
    <property type="entry name" value="Homeodomain-like"/>
    <property type="match status" value="2"/>
</dbReference>
<keyword evidence="6" id="KW-1185">Reference proteome</keyword>
<dbReference type="PROSITE" id="PS01124">
    <property type="entry name" value="HTH_ARAC_FAMILY_2"/>
    <property type="match status" value="1"/>
</dbReference>
<dbReference type="Proteomes" id="UP000276295">
    <property type="component" value="Unassembled WGS sequence"/>
</dbReference>
<dbReference type="GO" id="GO:0003700">
    <property type="term" value="F:DNA-binding transcription factor activity"/>
    <property type="evidence" value="ECO:0007669"/>
    <property type="project" value="InterPro"/>
</dbReference>
<dbReference type="PROSITE" id="PS00041">
    <property type="entry name" value="HTH_ARAC_FAMILY_1"/>
    <property type="match status" value="1"/>
</dbReference>
<evidence type="ECO:0000256" key="1">
    <source>
        <dbReference type="ARBA" id="ARBA00023015"/>
    </source>
</evidence>
<reference evidence="5 6" key="1">
    <citation type="submission" date="2018-09" db="EMBL/GenBank/DDBJ databases">
        <title>Draft genome sequence of Buttiauxella izardii CCUG 35510T.</title>
        <authorList>
            <person name="Salva-Serra F."/>
            <person name="Marathe N."/>
            <person name="Moore E."/>
            <person name="Stadler-Svensson L."/>
            <person name="Engstrom-Jakobsson H."/>
        </authorList>
    </citation>
    <scope>NUCLEOTIDE SEQUENCE [LARGE SCALE GENOMIC DNA]</scope>
    <source>
        <strain evidence="5 6">CCUG 35510</strain>
    </source>
</reference>
<dbReference type="GO" id="GO:0043565">
    <property type="term" value="F:sequence-specific DNA binding"/>
    <property type="evidence" value="ECO:0007669"/>
    <property type="project" value="InterPro"/>
</dbReference>
<gene>
    <name evidence="5" type="ORF">D6029_08040</name>
</gene>
<sequence>MPLTTLPAEQRFFAELLSGVVLNPGQLKRCWFARLQSSIPAGSYSIKFPRLEVVLRGEYGNLLEPDQKALGQGDLLFIPANGVNQPAWNKDVLLLGIVFAPAYLSLTFHDKRAAQSGFQRVRKCEVPHHNRGELVHLLQALTSLGASPNDQEIIQPLCLSLLQCCRKILNDPAADKLARGPFLYQSICTWIQDNYARDVTRENTATLFNITPNHVSRLFQQQGNMGFVDYLRWVRMAKAKMILQKYHLTINEVARRCGYPDGDYFSRLFKREFGVTPGEYRDRFL</sequence>
<dbReference type="OrthoDB" id="1050625at2"/>
<evidence type="ECO:0000313" key="5">
    <source>
        <dbReference type="EMBL" id="RJT23917.1"/>
    </source>
</evidence>
<protein>
    <submittedName>
        <fullName evidence="5">AraC family transcriptional regulator</fullName>
    </submittedName>
</protein>
<keyword evidence="2" id="KW-0238">DNA-binding</keyword>
<evidence type="ECO:0000256" key="2">
    <source>
        <dbReference type="ARBA" id="ARBA00023125"/>
    </source>
</evidence>
<dbReference type="InterPro" id="IPR020449">
    <property type="entry name" value="Tscrpt_reg_AraC-type_HTH"/>
</dbReference>
<proteinExistence type="predicted"/>
<dbReference type="AlphaFoldDB" id="A0A3A5JSI7"/>
<dbReference type="PRINTS" id="PR00032">
    <property type="entry name" value="HTHARAC"/>
</dbReference>
<dbReference type="InterPro" id="IPR018060">
    <property type="entry name" value="HTH_AraC"/>
</dbReference>